<evidence type="ECO:0000256" key="2">
    <source>
        <dbReference type="ARBA" id="ARBA00009658"/>
    </source>
</evidence>
<name>A0A7S0IKG2_MICPS</name>
<dbReference type="InterPro" id="IPR036013">
    <property type="entry name" value="Band_7/SPFH_dom_sf"/>
</dbReference>
<dbReference type="FunFam" id="3.30.479.30:FF:000001">
    <property type="entry name" value="Prohibitin 2"/>
    <property type="match status" value="1"/>
</dbReference>
<evidence type="ECO:0000313" key="9">
    <source>
        <dbReference type="EMBL" id="CAD8524497.1"/>
    </source>
</evidence>
<evidence type="ECO:0000256" key="5">
    <source>
        <dbReference type="ARBA" id="ARBA00023128"/>
    </source>
</evidence>
<keyword evidence="6" id="KW-0472">Membrane</keyword>
<dbReference type="Pfam" id="PF01145">
    <property type="entry name" value="Band_7"/>
    <property type="match status" value="1"/>
</dbReference>
<dbReference type="PANTHER" id="PTHR23222">
    <property type="entry name" value="PROHIBITIN"/>
    <property type="match status" value="1"/>
</dbReference>
<dbReference type="CDD" id="cd03401">
    <property type="entry name" value="SPFH_prohibitin"/>
    <property type="match status" value="1"/>
</dbReference>
<evidence type="ECO:0000259" key="8">
    <source>
        <dbReference type="SMART" id="SM00244"/>
    </source>
</evidence>
<dbReference type="PRINTS" id="PR00679">
    <property type="entry name" value="PROHIBITIN"/>
</dbReference>
<gene>
    <name evidence="9" type="ORF">MCOM1403_LOCUS10813</name>
</gene>
<dbReference type="SUPFAM" id="SSF117892">
    <property type="entry name" value="Band 7/SPFH domain"/>
    <property type="match status" value="1"/>
</dbReference>
<dbReference type="GO" id="GO:0005743">
    <property type="term" value="C:mitochondrial inner membrane"/>
    <property type="evidence" value="ECO:0007669"/>
    <property type="project" value="UniProtKB-SubCell"/>
</dbReference>
<comment type="subunit">
    <text evidence="3">Component of a prohibitin multimeric complex in mitochondrial membranes.</text>
</comment>
<accession>A0A7S0IKG2</accession>
<evidence type="ECO:0000256" key="4">
    <source>
        <dbReference type="ARBA" id="ARBA00022792"/>
    </source>
</evidence>
<evidence type="ECO:0000256" key="7">
    <source>
        <dbReference type="RuleBase" id="RU366048"/>
    </source>
</evidence>
<dbReference type="InterPro" id="IPR001107">
    <property type="entry name" value="Band_7"/>
</dbReference>
<dbReference type="EMBL" id="HBEQ01013441">
    <property type="protein sequence ID" value="CAD8524497.1"/>
    <property type="molecule type" value="Transcribed_RNA"/>
</dbReference>
<keyword evidence="4 7" id="KW-0999">Mitochondrion inner membrane</keyword>
<evidence type="ECO:0000256" key="3">
    <source>
        <dbReference type="ARBA" id="ARBA00011786"/>
    </source>
</evidence>
<feature type="domain" description="Band 7" evidence="8">
    <location>
        <begin position="35"/>
        <end position="196"/>
    </location>
</feature>
<dbReference type="AlphaFoldDB" id="A0A7S0IKG2"/>
<comment type="subcellular location">
    <subcellularLocation>
        <location evidence="1">Mitochondrion inner membrane</location>
        <topology evidence="1">Single-pass type II membrane protein</topology>
    </subcellularLocation>
</comment>
<dbReference type="InterPro" id="IPR000163">
    <property type="entry name" value="Prohibitin"/>
</dbReference>
<keyword evidence="5" id="KW-0496">Mitochondrion</keyword>
<reference evidence="9" key="1">
    <citation type="submission" date="2021-01" db="EMBL/GenBank/DDBJ databases">
        <authorList>
            <person name="Corre E."/>
            <person name="Pelletier E."/>
            <person name="Niang G."/>
            <person name="Scheremetjew M."/>
            <person name="Finn R."/>
            <person name="Kale V."/>
            <person name="Holt S."/>
            <person name="Cochrane G."/>
            <person name="Meng A."/>
            <person name="Brown T."/>
            <person name="Cohen L."/>
        </authorList>
    </citation>
    <scope>NUCLEOTIDE SEQUENCE</scope>
    <source>
        <strain evidence="9">CCMP1723</strain>
    </source>
</reference>
<protein>
    <recommendedName>
        <fullName evidence="7">Prohibitin</fullName>
    </recommendedName>
</protein>
<sequence>MQNVRNVKLPDPRLISGIVQTAVFGGAGAYGLYHSLFNVEGGHRAIVYNRFVGIREKIFTEGTHPMIPWIERPITYDVRARAHQISSHSGSRDLQMVNITLRVLTRPDATKLPSIYRNLGTDFNERVLPSIVHETLKSVVAQYNASQLITQREQVSLAVRSQLIQRAANFNMLLDDVSITALTFGREYTAAIEAKQVAQQDAERAKFIVEKAKQDKRSAVIRAEGEAKSAKLIGEAIASNPAFITLRRIEAARDIAQTMSESNNRVMLNADSLLLNLADMEKKASK</sequence>
<dbReference type="PANTHER" id="PTHR23222:SF1">
    <property type="entry name" value="PROHIBITIN-2"/>
    <property type="match status" value="1"/>
</dbReference>
<evidence type="ECO:0000256" key="1">
    <source>
        <dbReference type="ARBA" id="ARBA00004140"/>
    </source>
</evidence>
<proteinExistence type="inferred from homology"/>
<dbReference type="Gene3D" id="3.30.479.30">
    <property type="entry name" value="Band 7 domain"/>
    <property type="match status" value="1"/>
</dbReference>
<organism evidence="9">
    <name type="scientific">Micromonas pusilla</name>
    <name type="common">Picoplanktonic green alga</name>
    <name type="synonym">Chromulina pusilla</name>
    <dbReference type="NCBI Taxonomy" id="38833"/>
    <lineage>
        <taxon>Eukaryota</taxon>
        <taxon>Viridiplantae</taxon>
        <taxon>Chlorophyta</taxon>
        <taxon>Mamiellophyceae</taxon>
        <taxon>Mamiellales</taxon>
        <taxon>Mamiellaceae</taxon>
        <taxon>Micromonas</taxon>
    </lineage>
</organism>
<comment type="similarity">
    <text evidence="2 7">Belongs to the prohibitin family.</text>
</comment>
<dbReference type="GO" id="GO:0007005">
    <property type="term" value="P:mitochondrion organization"/>
    <property type="evidence" value="ECO:0007669"/>
    <property type="project" value="TreeGrafter"/>
</dbReference>
<dbReference type="SMART" id="SM00244">
    <property type="entry name" value="PHB"/>
    <property type="match status" value="1"/>
</dbReference>
<evidence type="ECO:0000256" key="6">
    <source>
        <dbReference type="ARBA" id="ARBA00023136"/>
    </source>
</evidence>